<evidence type="ECO:0000256" key="8">
    <source>
        <dbReference type="ARBA" id="ARBA00022989"/>
    </source>
</evidence>
<dbReference type="PANTHER" id="PTHR42837:SF2">
    <property type="entry name" value="MEMBRANE METALLOPROTEASE ARASP2, CHLOROPLASTIC-RELATED"/>
    <property type="match status" value="1"/>
</dbReference>
<dbReference type="Gene3D" id="2.30.42.10">
    <property type="match status" value="2"/>
</dbReference>
<dbReference type="InterPro" id="IPR041489">
    <property type="entry name" value="PDZ_6"/>
</dbReference>
<feature type="transmembrane region" description="Helical" evidence="12">
    <location>
        <begin position="157"/>
        <end position="181"/>
    </location>
</feature>
<evidence type="ECO:0000256" key="9">
    <source>
        <dbReference type="ARBA" id="ARBA00023049"/>
    </source>
</evidence>
<dbReference type="GO" id="GO:0006508">
    <property type="term" value="P:proteolysis"/>
    <property type="evidence" value="ECO:0007669"/>
    <property type="project" value="UniProtKB-KW"/>
</dbReference>
<evidence type="ECO:0000259" key="13">
    <source>
        <dbReference type="PROSITE" id="PS50106"/>
    </source>
</evidence>
<evidence type="ECO:0000313" key="15">
    <source>
        <dbReference type="Proteomes" id="UP000316304"/>
    </source>
</evidence>
<dbReference type="AlphaFoldDB" id="A0A5C6CIH1"/>
<evidence type="ECO:0000256" key="5">
    <source>
        <dbReference type="ARBA" id="ARBA00022692"/>
    </source>
</evidence>
<evidence type="ECO:0000256" key="6">
    <source>
        <dbReference type="ARBA" id="ARBA00022801"/>
    </source>
</evidence>
<comment type="similarity">
    <text evidence="3">Belongs to the peptidase M50B family.</text>
</comment>
<dbReference type="InterPro" id="IPR008915">
    <property type="entry name" value="Peptidase_M50"/>
</dbReference>
<feature type="region of interest" description="Disordered" evidence="11">
    <location>
        <begin position="116"/>
        <end position="143"/>
    </location>
</feature>
<dbReference type="RefSeq" id="WP_146594343.1">
    <property type="nucleotide sequence ID" value="NZ_SJPT01000003.1"/>
</dbReference>
<evidence type="ECO:0000256" key="7">
    <source>
        <dbReference type="ARBA" id="ARBA00022833"/>
    </source>
</evidence>
<keyword evidence="10 12" id="KW-0472">Membrane</keyword>
<proteinExistence type="inferred from homology"/>
<dbReference type="InterPro" id="IPR036034">
    <property type="entry name" value="PDZ_sf"/>
</dbReference>
<protein>
    <submittedName>
        <fullName evidence="14">Regulator of sigma-W protease RasP</fullName>
        <ecNumber evidence="14">3.4.24.-</ecNumber>
    </submittedName>
</protein>
<dbReference type="EMBL" id="SJPT01000003">
    <property type="protein sequence ID" value="TWU24092.1"/>
    <property type="molecule type" value="Genomic_DNA"/>
</dbReference>
<organism evidence="14 15">
    <name type="scientific">Novipirellula galeiformis</name>
    <dbReference type="NCBI Taxonomy" id="2528004"/>
    <lineage>
        <taxon>Bacteria</taxon>
        <taxon>Pseudomonadati</taxon>
        <taxon>Planctomycetota</taxon>
        <taxon>Planctomycetia</taxon>
        <taxon>Pirellulales</taxon>
        <taxon>Pirellulaceae</taxon>
        <taxon>Novipirellula</taxon>
    </lineage>
</organism>
<feature type="domain" description="PDZ" evidence="13">
    <location>
        <begin position="350"/>
        <end position="423"/>
    </location>
</feature>
<feature type="transmembrane region" description="Helical" evidence="12">
    <location>
        <begin position="28"/>
        <end position="52"/>
    </location>
</feature>
<dbReference type="SUPFAM" id="SSF50156">
    <property type="entry name" value="PDZ domain-like"/>
    <property type="match status" value="2"/>
</dbReference>
<dbReference type="GO" id="GO:0004222">
    <property type="term" value="F:metalloendopeptidase activity"/>
    <property type="evidence" value="ECO:0007669"/>
    <property type="project" value="InterPro"/>
</dbReference>
<comment type="subcellular location">
    <subcellularLocation>
        <location evidence="2">Membrane</location>
        <topology evidence="2">Multi-pass membrane protein</topology>
    </subcellularLocation>
</comment>
<dbReference type="PROSITE" id="PS50106">
    <property type="entry name" value="PDZ"/>
    <property type="match status" value="1"/>
</dbReference>
<evidence type="ECO:0000256" key="1">
    <source>
        <dbReference type="ARBA" id="ARBA00001947"/>
    </source>
</evidence>
<dbReference type="EC" id="3.4.24.-" evidence="14"/>
<keyword evidence="4 14" id="KW-0645">Protease</keyword>
<evidence type="ECO:0000256" key="3">
    <source>
        <dbReference type="ARBA" id="ARBA00007931"/>
    </source>
</evidence>
<evidence type="ECO:0000313" key="14">
    <source>
        <dbReference type="EMBL" id="TWU24092.1"/>
    </source>
</evidence>
<keyword evidence="9" id="KW-0482">Metalloprotease</keyword>
<gene>
    <name evidence="14" type="primary">rasP</name>
    <name evidence="14" type="ORF">Pla52o_20150</name>
</gene>
<dbReference type="PANTHER" id="PTHR42837">
    <property type="entry name" value="REGULATOR OF SIGMA-E PROTEASE RSEP"/>
    <property type="match status" value="1"/>
</dbReference>
<reference evidence="14 15" key="1">
    <citation type="submission" date="2019-02" db="EMBL/GenBank/DDBJ databases">
        <title>Deep-cultivation of Planctomycetes and their phenomic and genomic characterization uncovers novel biology.</title>
        <authorList>
            <person name="Wiegand S."/>
            <person name="Jogler M."/>
            <person name="Boedeker C."/>
            <person name="Pinto D."/>
            <person name="Vollmers J."/>
            <person name="Rivas-Marin E."/>
            <person name="Kohn T."/>
            <person name="Peeters S.H."/>
            <person name="Heuer A."/>
            <person name="Rast P."/>
            <person name="Oberbeckmann S."/>
            <person name="Bunk B."/>
            <person name="Jeske O."/>
            <person name="Meyerdierks A."/>
            <person name="Storesund J.E."/>
            <person name="Kallscheuer N."/>
            <person name="Luecker S."/>
            <person name="Lage O.M."/>
            <person name="Pohl T."/>
            <person name="Merkel B.J."/>
            <person name="Hornburger P."/>
            <person name="Mueller R.-W."/>
            <person name="Bruemmer F."/>
            <person name="Labrenz M."/>
            <person name="Spormann A.M."/>
            <person name="Op Den Camp H."/>
            <person name="Overmann J."/>
            <person name="Amann R."/>
            <person name="Jetten M.S.M."/>
            <person name="Mascher T."/>
            <person name="Medema M.H."/>
            <person name="Devos D.P."/>
            <person name="Kaster A.-K."/>
            <person name="Ovreas L."/>
            <person name="Rohde M."/>
            <person name="Galperin M.Y."/>
            <person name="Jogler C."/>
        </authorList>
    </citation>
    <scope>NUCLEOTIDE SEQUENCE [LARGE SCALE GENOMIC DNA]</scope>
    <source>
        <strain evidence="14 15">Pla52o</strain>
    </source>
</reference>
<accession>A0A5C6CIH1</accession>
<keyword evidence="6 14" id="KW-0378">Hydrolase</keyword>
<dbReference type="Pfam" id="PF17820">
    <property type="entry name" value="PDZ_6"/>
    <property type="match status" value="1"/>
</dbReference>
<feature type="compositionally biased region" description="Basic and acidic residues" evidence="11">
    <location>
        <begin position="116"/>
        <end position="126"/>
    </location>
</feature>
<dbReference type="SMART" id="SM00228">
    <property type="entry name" value="PDZ"/>
    <property type="match status" value="2"/>
</dbReference>
<dbReference type="GO" id="GO:0016020">
    <property type="term" value="C:membrane"/>
    <property type="evidence" value="ECO:0007669"/>
    <property type="project" value="UniProtKB-SubCell"/>
</dbReference>
<dbReference type="InterPro" id="IPR004387">
    <property type="entry name" value="Pept_M50_Zn"/>
</dbReference>
<evidence type="ECO:0000256" key="12">
    <source>
        <dbReference type="SAM" id="Phobius"/>
    </source>
</evidence>
<evidence type="ECO:0000256" key="4">
    <source>
        <dbReference type="ARBA" id="ARBA00022670"/>
    </source>
</evidence>
<dbReference type="InterPro" id="IPR001478">
    <property type="entry name" value="PDZ"/>
</dbReference>
<dbReference type="OrthoDB" id="9782003at2"/>
<keyword evidence="5 12" id="KW-0812">Transmembrane</keyword>
<comment type="caution">
    <text evidence="14">The sequence shown here is derived from an EMBL/GenBank/DDBJ whole genome shotgun (WGS) entry which is preliminary data.</text>
</comment>
<dbReference type="Proteomes" id="UP000316304">
    <property type="component" value="Unassembled WGS sequence"/>
</dbReference>
<name>A0A5C6CIH1_9BACT</name>
<keyword evidence="8 12" id="KW-1133">Transmembrane helix</keyword>
<comment type="cofactor">
    <cofactor evidence="1">
        <name>Zn(2+)</name>
        <dbReference type="ChEBI" id="CHEBI:29105"/>
    </cofactor>
</comment>
<evidence type="ECO:0000256" key="2">
    <source>
        <dbReference type="ARBA" id="ARBA00004141"/>
    </source>
</evidence>
<keyword evidence="7" id="KW-0862">Zinc</keyword>
<keyword evidence="15" id="KW-1185">Reference proteome</keyword>
<feature type="transmembrane region" description="Helical" evidence="12">
    <location>
        <begin position="694"/>
        <end position="715"/>
    </location>
</feature>
<dbReference type="CDD" id="cd06163">
    <property type="entry name" value="S2P-M50_PDZ_RseP-like"/>
    <property type="match status" value="2"/>
</dbReference>
<evidence type="ECO:0000256" key="11">
    <source>
        <dbReference type="SAM" id="MobiDB-lite"/>
    </source>
</evidence>
<sequence>MFIDLLAQALPLAATDEAGILSSLATQIWQWGLVALGIGLVIFVHELGHFVAAKSFGVKCEKFYVGFDVPIQIGPIKFPRTLGKFQYGETEYGIGIVPLGGYVKMLGQDDDPRKAEEEAKRIRVAGDDSEGDEDVNDAAPAQLDPRSFPAKPVWQRMIIISAGVVMNLITGILFAAIAYGYGVGYNPSIIGGVTPGGPAWQAGIEPGGQVVSVGDFHDDQMHFREMRMAILTEGLDNPTKPIDLAIRYDDGIRKYSLKTASHPENADVRMIGIVSPTSLELGSKTMAMPGSIADSVLTSEDAGATIVAYDGQPVKQDLIVPSTPFFNYLYSHPTKTISLTLKRTDGSEHQVELPPQQAKMLGARWAMSPITRLVEDGAAAKAGVQVGDVITAFNGNQEIDAYLMPLELISATEPVSMTLRRGEGEAAKTIEVELTPQEALQTHAPDSQISGEIAINRFGFSFHPLPIVASVLPNLLAGDAPAPDSELQPGDELQAVRLITPDSELPKQLQDKRFEPLVAQLRKGWEKDGPMPWGAVIETVQYLPEGTELQVLATRSPKGRVIESQVVVQQDERVWFERGIGLTASESMQKATSVTEAMTLGFREAKRRLQDVFRFLRMATQGRVKMRHVGGPLAIMDLAKQEAERGISPQLLFLTMLSMNLAILNFLPIPALDGGHMVFLIAEAIRGKKLNEQLEMRLTMAGVLMILLLMVVVFANDILRLL</sequence>
<feature type="transmembrane region" description="Helical" evidence="12">
    <location>
        <begin position="651"/>
        <end position="682"/>
    </location>
</feature>
<dbReference type="Pfam" id="PF02163">
    <property type="entry name" value="Peptidase_M50"/>
    <property type="match status" value="1"/>
</dbReference>
<evidence type="ECO:0000256" key="10">
    <source>
        <dbReference type="ARBA" id="ARBA00023136"/>
    </source>
</evidence>
<feature type="compositionally biased region" description="Acidic residues" evidence="11">
    <location>
        <begin position="127"/>
        <end position="136"/>
    </location>
</feature>